<feature type="region of interest" description="Disordered" evidence="1">
    <location>
        <begin position="1"/>
        <end position="84"/>
    </location>
</feature>
<feature type="region of interest" description="Disordered" evidence="1">
    <location>
        <begin position="229"/>
        <end position="260"/>
    </location>
</feature>
<dbReference type="OrthoDB" id="3270471at2759"/>
<evidence type="ECO:0000256" key="1">
    <source>
        <dbReference type="SAM" id="MobiDB-lite"/>
    </source>
</evidence>
<dbReference type="EMBL" id="KV417513">
    <property type="protein sequence ID" value="KZP26713.1"/>
    <property type="molecule type" value="Genomic_DNA"/>
</dbReference>
<proteinExistence type="predicted"/>
<dbReference type="Proteomes" id="UP000076532">
    <property type="component" value="Unassembled WGS sequence"/>
</dbReference>
<name>A0A166Q3G3_9AGAM</name>
<gene>
    <name evidence="2" type="ORF">FIBSPDRAFT_887198</name>
</gene>
<feature type="region of interest" description="Disordered" evidence="1">
    <location>
        <begin position="174"/>
        <end position="197"/>
    </location>
</feature>
<evidence type="ECO:0000313" key="3">
    <source>
        <dbReference type="Proteomes" id="UP000076532"/>
    </source>
</evidence>
<protein>
    <submittedName>
        <fullName evidence="2">Uncharacterized protein</fullName>
    </submittedName>
</protein>
<feature type="compositionally biased region" description="Basic and acidic residues" evidence="1">
    <location>
        <begin position="1"/>
        <end position="22"/>
    </location>
</feature>
<dbReference type="AlphaFoldDB" id="A0A166Q3G3"/>
<accession>A0A166Q3G3</accession>
<sequence>MFGLNEELKEHVKAMEQAEKDVKKKQRGRKRAAAVDDELNPKDRENESRGDWGKESEEQPKKKARAKKVKDGSGPQNCRVQGTSNYKITQLGDKAMKGSQITPATGSWSDADRLIVIKLSTSAQRRSGQTSRSLRQRNAFLYHRTFLATNETSSRCTIAGIMCGHFTRHMQTDNEGLGNDKSDDEGEGGLPPRKPLKHSLKCQMDTFKGTEFYNRIDVVAYGPHAFGLTNPISDAEEDEKPKKPLRGRKQAPKGSNNKSGAVLKDLLGTYKLCVLNRENLEEEKLKLDQGLLELVKQKEKHQARFSKAGAWEQIM</sequence>
<feature type="compositionally biased region" description="Polar residues" evidence="1">
    <location>
        <begin position="74"/>
        <end position="84"/>
    </location>
</feature>
<keyword evidence="3" id="KW-1185">Reference proteome</keyword>
<feature type="compositionally biased region" description="Basic and acidic residues" evidence="1">
    <location>
        <begin position="39"/>
        <end position="61"/>
    </location>
</feature>
<feature type="compositionally biased region" description="Basic residues" evidence="1">
    <location>
        <begin position="23"/>
        <end position="32"/>
    </location>
</feature>
<reference evidence="2 3" key="1">
    <citation type="journal article" date="2016" name="Mol. Biol. Evol.">
        <title>Comparative Genomics of Early-Diverging Mushroom-Forming Fungi Provides Insights into the Origins of Lignocellulose Decay Capabilities.</title>
        <authorList>
            <person name="Nagy L.G."/>
            <person name="Riley R."/>
            <person name="Tritt A."/>
            <person name="Adam C."/>
            <person name="Daum C."/>
            <person name="Floudas D."/>
            <person name="Sun H."/>
            <person name="Yadav J.S."/>
            <person name="Pangilinan J."/>
            <person name="Larsson K.H."/>
            <person name="Matsuura K."/>
            <person name="Barry K."/>
            <person name="Labutti K."/>
            <person name="Kuo R."/>
            <person name="Ohm R.A."/>
            <person name="Bhattacharya S.S."/>
            <person name="Shirouzu T."/>
            <person name="Yoshinaga Y."/>
            <person name="Martin F.M."/>
            <person name="Grigoriev I.V."/>
            <person name="Hibbett D.S."/>
        </authorList>
    </citation>
    <scope>NUCLEOTIDE SEQUENCE [LARGE SCALE GENOMIC DNA]</scope>
    <source>
        <strain evidence="2 3">CBS 109695</strain>
    </source>
</reference>
<organism evidence="2 3">
    <name type="scientific">Athelia psychrophila</name>
    <dbReference type="NCBI Taxonomy" id="1759441"/>
    <lineage>
        <taxon>Eukaryota</taxon>
        <taxon>Fungi</taxon>
        <taxon>Dikarya</taxon>
        <taxon>Basidiomycota</taxon>
        <taxon>Agaricomycotina</taxon>
        <taxon>Agaricomycetes</taxon>
        <taxon>Agaricomycetidae</taxon>
        <taxon>Atheliales</taxon>
        <taxon>Atheliaceae</taxon>
        <taxon>Athelia</taxon>
    </lineage>
</organism>
<evidence type="ECO:0000313" key="2">
    <source>
        <dbReference type="EMBL" id="KZP26713.1"/>
    </source>
</evidence>